<gene>
    <name evidence="1" type="ORF">ACFSKX_11125</name>
</gene>
<dbReference type="Proteomes" id="UP001597425">
    <property type="component" value="Unassembled WGS sequence"/>
</dbReference>
<evidence type="ECO:0000313" key="2">
    <source>
        <dbReference type="Proteomes" id="UP001597425"/>
    </source>
</evidence>
<dbReference type="NCBIfam" id="NF047593">
    <property type="entry name" value="IS66_ISAeme5_TnpA"/>
    <property type="match status" value="1"/>
</dbReference>
<comment type="caution">
    <text evidence="1">The sequence shown here is derived from an EMBL/GenBank/DDBJ whole genome shotgun (WGS) entry which is preliminary data.</text>
</comment>
<reference evidence="2" key="1">
    <citation type="journal article" date="2019" name="Int. J. Syst. Evol. Microbiol.">
        <title>The Global Catalogue of Microorganisms (GCM) 10K type strain sequencing project: providing services to taxonomists for standard genome sequencing and annotation.</title>
        <authorList>
            <consortium name="The Broad Institute Genomics Platform"/>
            <consortium name="The Broad Institute Genome Sequencing Center for Infectious Disease"/>
            <person name="Wu L."/>
            <person name="Ma J."/>
        </authorList>
    </citation>
    <scope>NUCLEOTIDE SEQUENCE [LARGE SCALE GENOMIC DNA]</scope>
    <source>
        <strain evidence="2">KCTC 12848</strain>
    </source>
</reference>
<evidence type="ECO:0000313" key="1">
    <source>
        <dbReference type="EMBL" id="MFD2310966.1"/>
    </source>
</evidence>
<dbReference type="EMBL" id="JBHUJD010000012">
    <property type="protein sequence ID" value="MFD2310966.1"/>
    <property type="molecule type" value="Genomic_DNA"/>
</dbReference>
<protein>
    <submittedName>
        <fullName evidence="1">IS66 family insertion sequence element accessory protein TnpB</fullName>
    </submittedName>
</protein>
<organism evidence="1 2">
    <name type="scientific">Microbulbifer halophilus</name>
    <dbReference type="NCBI Taxonomy" id="453963"/>
    <lineage>
        <taxon>Bacteria</taxon>
        <taxon>Pseudomonadati</taxon>
        <taxon>Pseudomonadota</taxon>
        <taxon>Gammaproteobacteria</taxon>
        <taxon>Cellvibrionales</taxon>
        <taxon>Microbulbiferaceae</taxon>
        <taxon>Microbulbifer</taxon>
    </lineage>
</organism>
<dbReference type="RefSeq" id="WP_265721015.1">
    <property type="nucleotide sequence ID" value="NZ_JAPIVK010000007.1"/>
</dbReference>
<sequence>MTTTQSKSDFWQQHISSWKESGLSQAAYCQQHDLKLSTFTYWRNKQNKGRRKLVPVSMPVRDAPVELALPGGIHMQLPASALEQTLPLLWRLIREQA</sequence>
<keyword evidence="2" id="KW-1185">Reference proteome</keyword>
<name>A0ABW5EBL0_9GAMM</name>
<accession>A0ABW5EBL0</accession>
<proteinExistence type="predicted"/>